<dbReference type="Proteomes" id="UP001377168">
    <property type="component" value="Unassembled WGS sequence"/>
</dbReference>
<keyword evidence="2" id="KW-1185">Reference proteome</keyword>
<reference evidence="1" key="1">
    <citation type="submission" date="2024-03" db="EMBL/GenBank/DDBJ databases">
        <title>Novel Streptomyces species of biotechnological and ecological value are a feature of Machair soil.</title>
        <authorList>
            <person name="Prole J.R."/>
            <person name="Goodfellow M."/>
            <person name="Allenby N."/>
            <person name="Ward A.C."/>
        </authorList>
    </citation>
    <scope>NUCLEOTIDE SEQUENCE</scope>
    <source>
        <strain evidence="1">MS2.AVA.5</strain>
    </source>
</reference>
<organism evidence="1 2">
    <name type="scientific">Streptomyces achmelvichensis</name>
    <dbReference type="NCBI Taxonomy" id="3134111"/>
    <lineage>
        <taxon>Bacteria</taxon>
        <taxon>Bacillati</taxon>
        <taxon>Actinomycetota</taxon>
        <taxon>Actinomycetes</taxon>
        <taxon>Kitasatosporales</taxon>
        <taxon>Streptomycetaceae</taxon>
        <taxon>Streptomyces</taxon>
    </lineage>
</organism>
<proteinExistence type="predicted"/>
<gene>
    <name evidence="1" type="ORF">WKI67_28795</name>
</gene>
<accession>A0ACC6Q0Y1</accession>
<name>A0ACC6Q0Y1_9ACTN</name>
<comment type="caution">
    <text evidence="1">The sequence shown here is derived from an EMBL/GenBank/DDBJ whole genome shotgun (WGS) entry which is preliminary data.</text>
</comment>
<sequence>MTVTGGIAGVHNRLVVREDGTYTTTSKTGAERSGRMSPAELAELRGALKRADFARLPSTATGSPVMDGFTYRITHAGHTVTTDDTAEVPRLREVIAALPER</sequence>
<dbReference type="EMBL" id="JBBKAJ010000022">
    <property type="protein sequence ID" value="MEJ8637372.1"/>
    <property type="molecule type" value="Genomic_DNA"/>
</dbReference>
<evidence type="ECO:0000313" key="2">
    <source>
        <dbReference type="Proteomes" id="UP001377168"/>
    </source>
</evidence>
<evidence type="ECO:0000313" key="1">
    <source>
        <dbReference type="EMBL" id="MEJ8637372.1"/>
    </source>
</evidence>
<protein>
    <submittedName>
        <fullName evidence="1">Protealysin inhibitor emfourin</fullName>
    </submittedName>
</protein>